<organism evidence="1 2">
    <name type="scientific">Desulfobacca acetoxidans (strain ATCC 700848 / DSM 11109 / ASRB2)</name>
    <dbReference type="NCBI Taxonomy" id="880072"/>
    <lineage>
        <taxon>Bacteria</taxon>
        <taxon>Pseudomonadati</taxon>
        <taxon>Thermodesulfobacteriota</taxon>
        <taxon>Desulfobaccia</taxon>
        <taxon>Desulfobaccales</taxon>
        <taxon>Desulfobaccaceae</taxon>
        <taxon>Desulfobacca</taxon>
    </lineage>
</organism>
<evidence type="ECO:0000313" key="2">
    <source>
        <dbReference type="Proteomes" id="UP000000483"/>
    </source>
</evidence>
<evidence type="ECO:0008006" key="3">
    <source>
        <dbReference type="Google" id="ProtNLM"/>
    </source>
</evidence>
<dbReference type="STRING" id="880072.Desac_1788"/>
<dbReference type="RefSeq" id="WP_013706738.1">
    <property type="nucleotide sequence ID" value="NC_015388.1"/>
</dbReference>
<dbReference type="OrthoDB" id="1551224at2"/>
<gene>
    <name evidence="1" type="ordered locus">Desac_1788</name>
</gene>
<dbReference type="HOGENOM" id="CLU_2105015_0_0_7"/>
<sequence length="115" mass="11956">MAEREGRMVEVTCSFCGGSGRDPFGVMSWLSTCCVCNGSGVVRVAAPYQRCAHCQGTGAIKTLTCTVCQGKGYVPCIPGPVVTCPECRGTGDDASSSLACIACRGRGLLPQKGWQ</sequence>
<dbReference type="Proteomes" id="UP000000483">
    <property type="component" value="Chromosome"/>
</dbReference>
<dbReference type="AlphaFoldDB" id="F2NI02"/>
<dbReference type="Gene3D" id="6.20.20.10">
    <property type="match status" value="3"/>
</dbReference>
<reference evidence="2" key="2">
    <citation type="submission" date="2011-03" db="EMBL/GenBank/DDBJ databases">
        <title>The complete genome of Desulfobacca acetoxidans DSM 11109.</title>
        <authorList>
            <consortium name="US DOE Joint Genome Institute (JGI-PGF)"/>
            <person name="Lucas S."/>
            <person name="Copeland A."/>
            <person name="Lapidus A."/>
            <person name="Bruce D."/>
            <person name="Goodwin L."/>
            <person name="Pitluck S."/>
            <person name="Peters L."/>
            <person name="Kyrpides N."/>
            <person name="Mavromatis K."/>
            <person name="Ivanova N."/>
            <person name="Ovchinnikova G."/>
            <person name="Teshima H."/>
            <person name="Detter J.C."/>
            <person name="Han C."/>
            <person name="Land M."/>
            <person name="Hauser L."/>
            <person name="Markowitz V."/>
            <person name="Cheng J.-F."/>
            <person name="Hugenholtz P."/>
            <person name="Woyke T."/>
            <person name="Wu D."/>
            <person name="Spring S."/>
            <person name="Schueler E."/>
            <person name="Brambilla E."/>
            <person name="Klenk H.-P."/>
            <person name="Eisen J.A."/>
        </authorList>
    </citation>
    <scope>NUCLEOTIDE SEQUENCE [LARGE SCALE GENOMIC DNA]</scope>
    <source>
        <strain evidence="2">ATCC 700848 / DSM 11109 / ASRB2</strain>
    </source>
</reference>
<dbReference type="eggNOG" id="COG0484">
    <property type="taxonomic scope" value="Bacteria"/>
</dbReference>
<reference evidence="1 2" key="1">
    <citation type="journal article" date="2011" name="Stand. Genomic Sci.">
        <title>Complete genome sequence of the acetate-degrading sulfate reducer Desulfobacca acetoxidans type strain (ASRB2).</title>
        <authorList>
            <person name="Goker M."/>
            <person name="Teshima H."/>
            <person name="Lapidus A."/>
            <person name="Nolan M."/>
            <person name="Lucas S."/>
            <person name="Hammon N."/>
            <person name="Deshpande S."/>
            <person name="Cheng J.F."/>
            <person name="Tapia R."/>
            <person name="Han C."/>
            <person name="Goodwin L."/>
            <person name="Pitluck S."/>
            <person name="Huntemann M."/>
            <person name="Liolios K."/>
            <person name="Ivanova N."/>
            <person name="Pagani I."/>
            <person name="Mavromatis K."/>
            <person name="Ovchinikova G."/>
            <person name="Pati A."/>
            <person name="Chen A."/>
            <person name="Palaniappan K."/>
            <person name="Land M."/>
            <person name="Hauser L."/>
            <person name="Brambilla E.M."/>
            <person name="Rohde M."/>
            <person name="Spring S."/>
            <person name="Detter J.C."/>
            <person name="Woyke T."/>
            <person name="Bristow J."/>
            <person name="Eisen J.A."/>
            <person name="Markowitz V."/>
            <person name="Hugenholtz P."/>
            <person name="Kyrpides N.C."/>
            <person name="Klenk H.P."/>
        </authorList>
    </citation>
    <scope>NUCLEOTIDE SEQUENCE [LARGE SCALE GENOMIC DNA]</scope>
    <source>
        <strain evidence="2">ATCC 700848 / DSM 11109 / ASRB2</strain>
    </source>
</reference>
<proteinExistence type="predicted"/>
<accession>F2NI02</accession>
<protein>
    <recommendedName>
        <fullName evidence="3">CR-type domain-containing protein</fullName>
    </recommendedName>
</protein>
<dbReference type="KEGG" id="dao:Desac_1788"/>
<dbReference type="InterPro" id="IPR036410">
    <property type="entry name" value="HSP_DnaJ_Cys-rich_dom_sf"/>
</dbReference>
<evidence type="ECO:0000313" key="1">
    <source>
        <dbReference type="EMBL" id="AEB09628.1"/>
    </source>
</evidence>
<dbReference type="SUPFAM" id="SSF57938">
    <property type="entry name" value="DnaJ/Hsp40 cysteine-rich domain"/>
    <property type="match status" value="1"/>
</dbReference>
<dbReference type="EMBL" id="CP002629">
    <property type="protein sequence ID" value="AEB09628.1"/>
    <property type="molecule type" value="Genomic_DNA"/>
</dbReference>
<keyword evidence="2" id="KW-1185">Reference proteome</keyword>
<name>F2NI02_DESAR</name>